<dbReference type="GO" id="GO:0003676">
    <property type="term" value="F:nucleic acid binding"/>
    <property type="evidence" value="ECO:0007669"/>
    <property type="project" value="InterPro"/>
</dbReference>
<accession>A0A2S2Q0U2</accession>
<evidence type="ECO:0000259" key="1">
    <source>
        <dbReference type="Pfam" id="PF17906"/>
    </source>
</evidence>
<dbReference type="PANTHER" id="PTHR46060">
    <property type="entry name" value="MARINER MOS1 TRANSPOSASE-LIKE PROTEIN"/>
    <property type="match status" value="1"/>
</dbReference>
<evidence type="ECO:0000313" key="2">
    <source>
        <dbReference type="EMBL" id="MBY71366.1"/>
    </source>
</evidence>
<dbReference type="Gene3D" id="1.10.10.1450">
    <property type="match status" value="1"/>
</dbReference>
<organism evidence="2">
    <name type="scientific">Sipha flava</name>
    <name type="common">yellow sugarcane aphid</name>
    <dbReference type="NCBI Taxonomy" id="143950"/>
    <lineage>
        <taxon>Eukaryota</taxon>
        <taxon>Metazoa</taxon>
        <taxon>Ecdysozoa</taxon>
        <taxon>Arthropoda</taxon>
        <taxon>Hexapoda</taxon>
        <taxon>Insecta</taxon>
        <taxon>Pterygota</taxon>
        <taxon>Neoptera</taxon>
        <taxon>Paraneoptera</taxon>
        <taxon>Hemiptera</taxon>
        <taxon>Sternorrhyncha</taxon>
        <taxon>Aphidomorpha</taxon>
        <taxon>Aphidoidea</taxon>
        <taxon>Aphididae</taxon>
        <taxon>Sipha</taxon>
    </lineage>
</organism>
<sequence length="354" mass="41887">MPDEKIEQRINLKFLVKLGKSATESFNLLTEVYGDSVLSRSRVFEWHKRFRESREEVEDNQRVGRPCSSKTNDNISKINEIVRKDRRLSIRMIAEMVNIDKETVRQILHDELNLTKVCAKMVPKNLTLEQKDGRRQICVDILEQMENERDLLKKVITCDETWIFQYDPETKRQSMHWKTSESPKLKKARMSKSKLKVMLIVFFDIKGVIMTEWVPEGQTVNQHYYLQLLTTLRERVRRKRPELWENDSWILHQDNASAHSALSVKRFLAKNRTPVLQHHPYSPDLAPCDFWLFPKLKSALKGTHFESVEAVKTKATEVLKTLQEKDFQHCFNQWKIRMERCVKHGGEYIEGEKC</sequence>
<dbReference type="InterPro" id="IPR036397">
    <property type="entry name" value="RNaseH_sf"/>
</dbReference>
<dbReference type="PANTHER" id="PTHR46060:SF1">
    <property type="entry name" value="MARINER MOS1 TRANSPOSASE-LIKE PROTEIN"/>
    <property type="match status" value="1"/>
</dbReference>
<dbReference type="Pfam" id="PF17906">
    <property type="entry name" value="HTH_48"/>
    <property type="match status" value="1"/>
</dbReference>
<dbReference type="EMBL" id="GGMS01002163">
    <property type="protein sequence ID" value="MBY71366.1"/>
    <property type="molecule type" value="Transcribed_RNA"/>
</dbReference>
<name>A0A2S2Q0U2_9HEMI</name>
<dbReference type="AlphaFoldDB" id="A0A2S2Q0U2"/>
<dbReference type="OrthoDB" id="6594069at2759"/>
<dbReference type="Pfam" id="PF01359">
    <property type="entry name" value="Transposase_1"/>
    <property type="match status" value="1"/>
</dbReference>
<feature type="domain" description="Mos1 transposase HTH" evidence="1">
    <location>
        <begin position="9"/>
        <end position="52"/>
    </location>
</feature>
<proteinExistence type="predicted"/>
<gene>
    <name evidence="2" type="ORF">g.38017</name>
</gene>
<dbReference type="InterPro" id="IPR041426">
    <property type="entry name" value="Mos1_HTH"/>
</dbReference>
<dbReference type="InterPro" id="IPR001888">
    <property type="entry name" value="Transposase_1"/>
</dbReference>
<reference evidence="2" key="1">
    <citation type="submission" date="2018-04" db="EMBL/GenBank/DDBJ databases">
        <title>Transcriptome assembly of Sipha flava.</title>
        <authorList>
            <person name="Scully E.D."/>
            <person name="Geib S.M."/>
            <person name="Palmer N.A."/>
            <person name="Koch K."/>
            <person name="Bradshaw J."/>
            <person name="Heng-Moss T."/>
            <person name="Sarath G."/>
        </authorList>
    </citation>
    <scope>NUCLEOTIDE SEQUENCE</scope>
</reference>
<protein>
    <recommendedName>
        <fullName evidence="1">Mos1 transposase HTH domain-containing protein</fullName>
    </recommendedName>
</protein>
<dbReference type="InterPro" id="IPR052709">
    <property type="entry name" value="Transposase-MT_Hybrid"/>
</dbReference>
<dbReference type="Gene3D" id="3.30.420.10">
    <property type="entry name" value="Ribonuclease H-like superfamily/Ribonuclease H"/>
    <property type="match status" value="1"/>
</dbReference>